<comment type="caution">
    <text evidence="1">The sequence shown here is derived from an EMBL/GenBank/DDBJ whole genome shotgun (WGS) entry which is preliminary data.</text>
</comment>
<reference evidence="1 2" key="1">
    <citation type="journal article" date="2019" name="Microb. Cell Fact.">
        <title>Exploring novel herbicidin analogues by transcriptional regulator overexpression and MS/MS molecular networking.</title>
        <authorList>
            <person name="Shi Y."/>
            <person name="Gu R."/>
            <person name="Li Y."/>
            <person name="Wang X."/>
            <person name="Ren W."/>
            <person name="Li X."/>
            <person name="Wang L."/>
            <person name="Xie Y."/>
            <person name="Hong B."/>
        </authorList>
    </citation>
    <scope>NUCLEOTIDE SEQUENCE [LARGE SCALE GENOMIC DNA]</scope>
    <source>
        <strain evidence="1 2">US-43</strain>
    </source>
</reference>
<sequence length="86" mass="9349">MPDVHVPIPAETRDRLTAAAAAEGLSLRAYLMRLAGDSARPARDGTRADRVRQALHAWNGYDPDPEEEARLDAELDRRIAEAAATG</sequence>
<evidence type="ECO:0008006" key="3">
    <source>
        <dbReference type="Google" id="ProtNLM"/>
    </source>
</evidence>
<dbReference type="EMBL" id="VOKX01000094">
    <property type="protein sequence ID" value="KAB7837777.1"/>
    <property type="molecule type" value="Genomic_DNA"/>
</dbReference>
<dbReference type="OrthoDB" id="4230094at2"/>
<protein>
    <recommendedName>
        <fullName evidence="3">Antitoxin</fullName>
    </recommendedName>
</protein>
<accession>A0A5N5W4W8</accession>
<evidence type="ECO:0000313" key="2">
    <source>
        <dbReference type="Proteomes" id="UP000327000"/>
    </source>
</evidence>
<dbReference type="RefSeq" id="WP_152264795.1">
    <property type="nucleotide sequence ID" value="NZ_VOKX01000094.1"/>
</dbReference>
<dbReference type="Proteomes" id="UP000327000">
    <property type="component" value="Unassembled WGS sequence"/>
</dbReference>
<proteinExistence type="predicted"/>
<organism evidence="1 2">
    <name type="scientific">Streptomyces mobaraensis</name>
    <name type="common">Streptoverticillium mobaraense</name>
    <dbReference type="NCBI Taxonomy" id="35621"/>
    <lineage>
        <taxon>Bacteria</taxon>
        <taxon>Bacillati</taxon>
        <taxon>Actinomycetota</taxon>
        <taxon>Actinomycetes</taxon>
        <taxon>Kitasatosporales</taxon>
        <taxon>Streptomycetaceae</taxon>
        <taxon>Streptomyces</taxon>
    </lineage>
</organism>
<gene>
    <name evidence="1" type="ORF">FRZ00_22745</name>
</gene>
<name>A0A5N5W4W8_STRMB</name>
<evidence type="ECO:0000313" key="1">
    <source>
        <dbReference type="EMBL" id="KAB7837777.1"/>
    </source>
</evidence>
<dbReference type="AlphaFoldDB" id="A0A5N5W4W8"/>
<keyword evidence="2" id="KW-1185">Reference proteome</keyword>